<keyword evidence="1" id="KW-0812">Transmembrane</keyword>
<evidence type="ECO:0000313" key="2">
    <source>
        <dbReference type="EMBL" id="EGC17733.1"/>
    </source>
</evidence>
<keyword evidence="1" id="KW-0472">Membrane</keyword>
<dbReference type="STRING" id="888741.HMPREF9098_1059"/>
<dbReference type="Proteomes" id="UP000004088">
    <property type="component" value="Unassembled WGS sequence"/>
</dbReference>
<dbReference type="AlphaFoldDB" id="F0EYX5"/>
<gene>
    <name evidence="2" type="ORF">HMPREF9098_1059</name>
</gene>
<protein>
    <recommendedName>
        <fullName evidence="4">DUF2069 domain-containing protein</fullName>
    </recommendedName>
</protein>
<evidence type="ECO:0008006" key="4">
    <source>
        <dbReference type="Google" id="ProtNLM"/>
    </source>
</evidence>
<evidence type="ECO:0000313" key="3">
    <source>
        <dbReference type="Proteomes" id="UP000004088"/>
    </source>
</evidence>
<reference evidence="2 3" key="1">
    <citation type="submission" date="2011-01" db="EMBL/GenBank/DDBJ databases">
        <authorList>
            <person name="Muzny D."/>
            <person name="Qin X."/>
            <person name="Deng J."/>
            <person name="Jiang H."/>
            <person name="Liu Y."/>
            <person name="Qu J."/>
            <person name="Song X.-Z."/>
            <person name="Zhang L."/>
            <person name="Thornton R."/>
            <person name="Coyle M."/>
            <person name="Francisco L."/>
            <person name="Jackson L."/>
            <person name="Javaid M."/>
            <person name="Korchina V."/>
            <person name="Kovar C."/>
            <person name="Mata R."/>
            <person name="Mathew T."/>
            <person name="Ngo R."/>
            <person name="Nguyen L."/>
            <person name="Nguyen N."/>
            <person name="Okwuonu G."/>
            <person name="Ongeri F."/>
            <person name="Pham C."/>
            <person name="Simmons D."/>
            <person name="Wilczek-Boney K."/>
            <person name="Hale W."/>
            <person name="Jakkamsetti A."/>
            <person name="Pham P."/>
            <person name="Ruth R."/>
            <person name="San Lucas F."/>
            <person name="Warren J."/>
            <person name="Zhang J."/>
            <person name="Zhao Z."/>
            <person name="Zhou C."/>
            <person name="Zhu D."/>
            <person name="Lee S."/>
            <person name="Bess C."/>
            <person name="Blankenburg K."/>
            <person name="Forbes L."/>
            <person name="Fu Q."/>
            <person name="Gubbala S."/>
            <person name="Hirani K."/>
            <person name="Jayaseelan J.C."/>
            <person name="Lara F."/>
            <person name="Munidasa M."/>
            <person name="Palculict T."/>
            <person name="Patil S."/>
            <person name="Pu L.-L."/>
            <person name="Saada N."/>
            <person name="Tang L."/>
            <person name="Weissenberger G."/>
            <person name="Zhu Y."/>
            <person name="Hemphill L."/>
            <person name="Shang Y."/>
            <person name="Youmans B."/>
            <person name="Ayvaz T."/>
            <person name="Ross M."/>
            <person name="Santibanez J."/>
            <person name="Aqrawi P."/>
            <person name="Gross S."/>
            <person name="Joshi V."/>
            <person name="Fowler G."/>
            <person name="Nazareth L."/>
            <person name="Reid J."/>
            <person name="Worley K."/>
            <person name="Petrosino J."/>
            <person name="Highlander S."/>
            <person name="Gibbs R."/>
        </authorList>
    </citation>
    <scope>NUCLEOTIDE SEQUENCE [LARGE SCALE GENOMIC DNA]</scope>
    <source>
        <strain evidence="2 3">ATCC 33394</strain>
    </source>
</reference>
<feature type="transmembrane region" description="Helical" evidence="1">
    <location>
        <begin position="85"/>
        <end position="107"/>
    </location>
</feature>
<dbReference type="RefSeq" id="WP_003782473.1">
    <property type="nucleotide sequence ID" value="NZ_GL870929.1"/>
</dbReference>
<organism evidence="2 3">
    <name type="scientific">Kingella denitrificans ATCC 33394</name>
    <dbReference type="NCBI Taxonomy" id="888741"/>
    <lineage>
        <taxon>Bacteria</taxon>
        <taxon>Pseudomonadati</taxon>
        <taxon>Pseudomonadota</taxon>
        <taxon>Betaproteobacteria</taxon>
        <taxon>Neisseriales</taxon>
        <taxon>Neisseriaceae</taxon>
        <taxon>Kingella</taxon>
    </lineage>
</organism>
<keyword evidence="3" id="KW-1185">Reference proteome</keyword>
<name>F0EYX5_9NEIS</name>
<accession>F0EYX5</accession>
<keyword evidence="1" id="KW-1133">Transmembrane helix</keyword>
<evidence type="ECO:0000256" key="1">
    <source>
        <dbReference type="SAM" id="Phobius"/>
    </source>
</evidence>
<comment type="caution">
    <text evidence="2">The sequence shown here is derived from an EMBL/GenBank/DDBJ whole genome shotgun (WGS) entry which is preliminary data.</text>
</comment>
<proteinExistence type="predicted"/>
<sequence>MNTHTYLRAAQAAWFGLIFITLAWDGWYAPLHTGYWLPAIKLLPLLLPLRGIVSGRVYTYQYCSMLILAYFAESIMRLWDMQPASRLWAAAAMLCTIVFFVCNLAYLKQFKTPRKGKSS</sequence>
<dbReference type="EMBL" id="AEWV01000015">
    <property type="protein sequence ID" value="EGC17733.1"/>
    <property type="molecule type" value="Genomic_DNA"/>
</dbReference>
<dbReference type="HOGENOM" id="CLU_122357_0_1_4"/>
<dbReference type="InterPro" id="IPR018643">
    <property type="entry name" value="DUF2069_membrane"/>
</dbReference>
<dbReference type="Pfam" id="PF09842">
    <property type="entry name" value="DUF2069"/>
    <property type="match status" value="1"/>
</dbReference>
<feature type="transmembrane region" description="Helical" evidence="1">
    <location>
        <begin position="12"/>
        <end position="29"/>
    </location>
</feature>